<keyword evidence="2" id="KW-1185">Reference proteome</keyword>
<dbReference type="EMBL" id="JAOYFB010000003">
    <property type="protein sequence ID" value="KAK4010556.1"/>
    <property type="molecule type" value="Genomic_DNA"/>
</dbReference>
<name>A0ABQ9ZCC9_9CRUS</name>
<evidence type="ECO:0000313" key="2">
    <source>
        <dbReference type="Proteomes" id="UP001234178"/>
    </source>
</evidence>
<sequence length="123" mass="13205">MQPVPAHTTPVSRPSFNSSLSLPTSFISLFPVSNVVPATQSSEFSDFCNSTHLQRRKAHEANGSSDIIAAAFAPHLDDPDPFSIFDSGSLRLTRLYGLRGSIFAGNSPLTEFQFPLPGQLGAI</sequence>
<proteinExistence type="predicted"/>
<gene>
    <name evidence="1" type="ORF">OUZ56_019702</name>
</gene>
<protein>
    <submittedName>
        <fullName evidence="1">Uncharacterized protein</fullName>
    </submittedName>
</protein>
<comment type="caution">
    <text evidence="1">The sequence shown here is derived from an EMBL/GenBank/DDBJ whole genome shotgun (WGS) entry which is preliminary data.</text>
</comment>
<reference evidence="1 2" key="1">
    <citation type="journal article" date="2023" name="Nucleic Acids Res.">
        <title>The hologenome of Daphnia magna reveals possible DNA methylation and microbiome-mediated evolution of the host genome.</title>
        <authorList>
            <person name="Chaturvedi A."/>
            <person name="Li X."/>
            <person name="Dhandapani V."/>
            <person name="Marshall H."/>
            <person name="Kissane S."/>
            <person name="Cuenca-Cambronero M."/>
            <person name="Asole G."/>
            <person name="Calvet F."/>
            <person name="Ruiz-Romero M."/>
            <person name="Marangio P."/>
            <person name="Guigo R."/>
            <person name="Rago D."/>
            <person name="Mirbahai L."/>
            <person name="Eastwood N."/>
            <person name="Colbourne J.K."/>
            <person name="Zhou J."/>
            <person name="Mallon E."/>
            <person name="Orsini L."/>
        </authorList>
    </citation>
    <scope>NUCLEOTIDE SEQUENCE [LARGE SCALE GENOMIC DNA]</scope>
    <source>
        <strain evidence="1">LRV0_1</strain>
    </source>
</reference>
<evidence type="ECO:0000313" key="1">
    <source>
        <dbReference type="EMBL" id="KAK4010556.1"/>
    </source>
</evidence>
<organism evidence="1 2">
    <name type="scientific">Daphnia magna</name>
    <dbReference type="NCBI Taxonomy" id="35525"/>
    <lineage>
        <taxon>Eukaryota</taxon>
        <taxon>Metazoa</taxon>
        <taxon>Ecdysozoa</taxon>
        <taxon>Arthropoda</taxon>
        <taxon>Crustacea</taxon>
        <taxon>Branchiopoda</taxon>
        <taxon>Diplostraca</taxon>
        <taxon>Cladocera</taxon>
        <taxon>Anomopoda</taxon>
        <taxon>Daphniidae</taxon>
        <taxon>Daphnia</taxon>
    </lineage>
</organism>
<dbReference type="Proteomes" id="UP001234178">
    <property type="component" value="Unassembled WGS sequence"/>
</dbReference>
<accession>A0ABQ9ZCC9</accession>